<comment type="caution">
    <text evidence="8">The sequence shown here is derived from an EMBL/GenBank/DDBJ whole genome shotgun (WGS) entry which is preliminary data.</text>
</comment>
<dbReference type="Proteomes" id="UP000321085">
    <property type="component" value="Unassembled WGS sequence"/>
</dbReference>
<dbReference type="PANTHER" id="PTHR43706:SF9">
    <property type="entry name" value="TYPE II NADH:QUINONE OXIDOREDUCTASE"/>
    <property type="match status" value="1"/>
</dbReference>
<feature type="compositionally biased region" description="Basic and acidic residues" evidence="6">
    <location>
        <begin position="1"/>
        <end position="18"/>
    </location>
</feature>
<dbReference type="InterPro" id="IPR023753">
    <property type="entry name" value="FAD/NAD-binding_dom"/>
</dbReference>
<evidence type="ECO:0000256" key="4">
    <source>
        <dbReference type="ARBA" id="ARBA00023002"/>
    </source>
</evidence>
<organism evidence="8 9">
    <name type="scientific">Microvirga aerophila</name>
    <dbReference type="NCBI Taxonomy" id="670291"/>
    <lineage>
        <taxon>Bacteria</taxon>
        <taxon>Pseudomonadati</taxon>
        <taxon>Pseudomonadota</taxon>
        <taxon>Alphaproteobacteria</taxon>
        <taxon>Hyphomicrobiales</taxon>
        <taxon>Methylobacteriaceae</taxon>
        <taxon>Microvirga</taxon>
    </lineage>
</organism>
<dbReference type="SUPFAM" id="SSF51905">
    <property type="entry name" value="FAD/NAD(P)-binding domain"/>
    <property type="match status" value="1"/>
</dbReference>
<evidence type="ECO:0000256" key="5">
    <source>
        <dbReference type="ARBA" id="ARBA00023027"/>
    </source>
</evidence>
<dbReference type="InterPro" id="IPR036188">
    <property type="entry name" value="FAD/NAD-bd_sf"/>
</dbReference>
<dbReference type="Gene3D" id="3.50.50.100">
    <property type="match status" value="1"/>
</dbReference>
<dbReference type="PRINTS" id="PR00411">
    <property type="entry name" value="PNDRDTASEI"/>
</dbReference>
<dbReference type="EMBL" id="BJYU01000112">
    <property type="protein sequence ID" value="GEO17571.1"/>
    <property type="molecule type" value="Genomic_DNA"/>
</dbReference>
<dbReference type="AlphaFoldDB" id="A0A512C029"/>
<evidence type="ECO:0000256" key="3">
    <source>
        <dbReference type="ARBA" id="ARBA00022827"/>
    </source>
</evidence>
<feature type="domain" description="FAD/NAD(P)-binding" evidence="7">
    <location>
        <begin position="31"/>
        <end position="366"/>
    </location>
</feature>
<comment type="similarity">
    <text evidence="1">Belongs to the NADH dehydrogenase family.</text>
</comment>
<dbReference type="GO" id="GO:0008137">
    <property type="term" value="F:NADH dehydrogenase (ubiquinone) activity"/>
    <property type="evidence" value="ECO:0007669"/>
    <property type="project" value="TreeGrafter"/>
</dbReference>
<keyword evidence="5" id="KW-0520">NAD</keyword>
<feature type="region of interest" description="Disordered" evidence="6">
    <location>
        <begin position="1"/>
        <end position="25"/>
    </location>
</feature>
<sequence length="462" mass="50876">MIMSDERSPDTHIDHRQDPPTQLPAEPSLHHIVVVGGGAAGLQLVTKLGDRLGRRKKAQVTLVERSRTHIWKPLLHEVAAGSMDVGHHAVDYLAQAHRHHFRYRIGEMTGLDRDRQEVFLAASVDNEGREVTPPRSFRYDTLVIAVGSGSNDFGTPGVKEHAIALDTPDQAVRFHQRLVNSLIRAHAQPGPVRPGQLHVAVIGAGATGTELAAELHRATRQVVAHGLDRVDPEKDLKITLIEAAERILPAVPERVSESVMRLLATIGIEVRTKARVTEVSDKGVHLADGSFVPSELVVWAAGVKAPDFLKDLAGLETSRSNQLVVTPTLQTTRDANIFAIGDCAYLVTPDLPTPVPPRAQAAHQQATHLVVQIQRRLEGKPLQPFRYRDFGSLVSLGEYSTVGNLMGFIRGKNFFIEGLLARLMYQSLYTMHQRALHGSPKVALDTTARMLTRRTEPRIKLH</sequence>
<name>A0A512C029_9HYPH</name>
<evidence type="ECO:0000256" key="1">
    <source>
        <dbReference type="ARBA" id="ARBA00005272"/>
    </source>
</evidence>
<keyword evidence="9" id="KW-1185">Reference proteome</keyword>
<accession>A0A512C029</accession>
<keyword evidence="3" id="KW-0274">FAD</keyword>
<proteinExistence type="inferred from homology"/>
<reference evidence="8 9" key="1">
    <citation type="submission" date="2019-07" db="EMBL/GenBank/DDBJ databases">
        <title>Whole genome shotgun sequence of Microvirga aerophila NBRC 106136.</title>
        <authorList>
            <person name="Hosoyama A."/>
            <person name="Uohara A."/>
            <person name="Ohji S."/>
            <person name="Ichikawa N."/>
        </authorList>
    </citation>
    <scope>NUCLEOTIDE SEQUENCE [LARGE SCALE GENOMIC DNA]</scope>
    <source>
        <strain evidence="8 9">NBRC 106136</strain>
    </source>
</reference>
<evidence type="ECO:0000256" key="2">
    <source>
        <dbReference type="ARBA" id="ARBA00022630"/>
    </source>
</evidence>
<evidence type="ECO:0000313" key="8">
    <source>
        <dbReference type="EMBL" id="GEO17571.1"/>
    </source>
</evidence>
<evidence type="ECO:0000259" key="7">
    <source>
        <dbReference type="Pfam" id="PF07992"/>
    </source>
</evidence>
<dbReference type="InterPro" id="IPR045024">
    <property type="entry name" value="NDH-2"/>
</dbReference>
<dbReference type="GO" id="GO:0003954">
    <property type="term" value="F:NADH dehydrogenase activity"/>
    <property type="evidence" value="ECO:0007669"/>
    <property type="project" value="InterPro"/>
</dbReference>
<keyword evidence="4" id="KW-0560">Oxidoreductase</keyword>
<evidence type="ECO:0000256" key="6">
    <source>
        <dbReference type="SAM" id="MobiDB-lite"/>
    </source>
</evidence>
<dbReference type="PRINTS" id="PR00368">
    <property type="entry name" value="FADPNR"/>
</dbReference>
<keyword evidence="2" id="KW-0285">Flavoprotein</keyword>
<protein>
    <submittedName>
        <fullName evidence="8">NADH dehydrogenase</fullName>
    </submittedName>
</protein>
<gene>
    <name evidence="8" type="ORF">MAE02_52670</name>
</gene>
<evidence type="ECO:0000313" key="9">
    <source>
        <dbReference type="Proteomes" id="UP000321085"/>
    </source>
</evidence>
<dbReference type="Pfam" id="PF07992">
    <property type="entry name" value="Pyr_redox_2"/>
    <property type="match status" value="1"/>
</dbReference>
<dbReference type="PANTHER" id="PTHR43706">
    <property type="entry name" value="NADH DEHYDROGENASE"/>
    <property type="match status" value="1"/>
</dbReference>